<gene>
    <name evidence="1" type="ORF">MM415B03531_0009</name>
</gene>
<protein>
    <submittedName>
        <fullName evidence="1">Uncharacterized protein</fullName>
    </submittedName>
</protein>
<proteinExistence type="predicted"/>
<dbReference type="AlphaFoldDB" id="A0A6M3LBY0"/>
<name>A0A6M3LBY0_9ZZZZ</name>
<evidence type="ECO:0000313" key="1">
    <source>
        <dbReference type="EMBL" id="QJA90874.1"/>
    </source>
</evidence>
<dbReference type="EMBL" id="MT142944">
    <property type="protein sequence ID" value="QJA90874.1"/>
    <property type="molecule type" value="Genomic_DNA"/>
</dbReference>
<organism evidence="1">
    <name type="scientific">viral metagenome</name>
    <dbReference type="NCBI Taxonomy" id="1070528"/>
    <lineage>
        <taxon>unclassified sequences</taxon>
        <taxon>metagenomes</taxon>
        <taxon>organismal metagenomes</taxon>
    </lineage>
</organism>
<reference evidence="1" key="1">
    <citation type="submission" date="2020-03" db="EMBL/GenBank/DDBJ databases">
        <title>The deep terrestrial virosphere.</title>
        <authorList>
            <person name="Holmfeldt K."/>
            <person name="Nilsson E."/>
            <person name="Simone D."/>
            <person name="Lopez-Fernandez M."/>
            <person name="Wu X."/>
            <person name="de Brujin I."/>
            <person name="Lundin D."/>
            <person name="Andersson A."/>
            <person name="Bertilsson S."/>
            <person name="Dopson M."/>
        </authorList>
    </citation>
    <scope>NUCLEOTIDE SEQUENCE</scope>
    <source>
        <strain evidence="1">MM415B03531</strain>
    </source>
</reference>
<sequence>MKLFRYKNSFGELILLEYNVLRETPAGYWICTLQKGKGETWVARTGKKRFAYPTAQEALTNFIYRTERYLLFTKQYMDFANEALAIARRKEV</sequence>
<accession>A0A6M3LBY0</accession>